<sequence>MWPDRDAAFANHAHYHLRKTKRQALQIRKSIGPVAPAADDPTSIQSRIP</sequence>
<dbReference type="EMBL" id="HG966617">
    <property type="protein sequence ID" value="CDO59179.1"/>
    <property type="molecule type" value="Genomic_DNA"/>
</dbReference>
<dbReference type="AlphaFoldDB" id="X5MEE2"/>
<accession>X5MEE2</accession>
<dbReference type="HOGENOM" id="CLU_3133583_0_0_5"/>
<evidence type="ECO:0000313" key="1">
    <source>
        <dbReference type="EMBL" id="CDO59179.1"/>
    </source>
</evidence>
<dbReference type="STRING" id="1458461.BN1012_Phect965"/>
<evidence type="ECO:0000313" key="2">
    <source>
        <dbReference type="Proteomes" id="UP000032160"/>
    </source>
</evidence>
<dbReference type="KEGG" id="pect:BN1012_Phect965"/>
<organism evidence="1 2">
    <name type="scientific">Candidatus Phaeomarinibacter ectocarpi</name>
    <dbReference type="NCBI Taxonomy" id="1458461"/>
    <lineage>
        <taxon>Bacteria</taxon>
        <taxon>Pseudomonadati</taxon>
        <taxon>Pseudomonadota</taxon>
        <taxon>Alphaproteobacteria</taxon>
        <taxon>Hyphomicrobiales</taxon>
        <taxon>Parvibaculaceae</taxon>
        <taxon>Candidatus Phaeomarinibacter</taxon>
    </lineage>
</organism>
<keyword evidence="2" id="KW-1185">Reference proteome</keyword>
<proteinExistence type="predicted"/>
<protein>
    <submittedName>
        <fullName evidence="1">Uncharacterized protein</fullName>
    </submittedName>
</protein>
<reference evidence="1 2" key="1">
    <citation type="journal article" date="2014" name="Front. Genet.">
        <title>Genome and metabolic network of "Candidatus Phaeomarinobacter ectocarpi" Ec32, a new candidate genus of Alphaproteobacteria frequently associated with brown algae.</title>
        <authorList>
            <person name="Dittami S.M."/>
            <person name="Barbeyron T."/>
            <person name="Boyen C."/>
            <person name="Cambefort J."/>
            <person name="Collet G."/>
            <person name="Delage L."/>
            <person name="Gobet A."/>
            <person name="Groisillier A."/>
            <person name="Leblanc C."/>
            <person name="Michel G."/>
            <person name="Scornet D."/>
            <person name="Siegel A."/>
            <person name="Tapia J.E."/>
            <person name="Tonon T."/>
        </authorList>
    </citation>
    <scope>NUCLEOTIDE SEQUENCE [LARGE SCALE GENOMIC DNA]</scope>
    <source>
        <strain evidence="1 2">Ec32</strain>
    </source>
</reference>
<gene>
    <name evidence="1" type="ORF">BN1012_Phect965</name>
</gene>
<dbReference type="Proteomes" id="UP000032160">
    <property type="component" value="Chromosome I"/>
</dbReference>
<name>X5MEE2_9HYPH</name>